<dbReference type="InterPro" id="IPR036739">
    <property type="entry name" value="SLC41_membr_dom_sf"/>
</dbReference>
<feature type="transmembrane region" description="Helical" evidence="10">
    <location>
        <begin position="264"/>
        <end position="289"/>
    </location>
</feature>
<dbReference type="PANTHER" id="PTHR16228">
    <property type="entry name" value="DIVALENT CATION TRANSPORTER SOLUTE CARRIER FAMILY 41"/>
    <property type="match status" value="1"/>
</dbReference>
<feature type="transmembrane region" description="Helical" evidence="10">
    <location>
        <begin position="187"/>
        <end position="213"/>
    </location>
</feature>
<comment type="similarity">
    <text evidence="2">Belongs to the SLC41A transporter family.</text>
</comment>
<keyword evidence="8 10" id="KW-0472">Membrane</keyword>
<feature type="domain" description="SLC41A/MgtE integral membrane" evidence="11">
    <location>
        <begin position="150"/>
        <end position="284"/>
    </location>
</feature>
<keyword evidence="13" id="KW-1185">Reference proteome</keyword>
<keyword evidence="7" id="KW-0406">Ion transport</keyword>
<feature type="transmembrane region" description="Helical" evidence="10">
    <location>
        <begin position="225"/>
        <end position="252"/>
    </location>
</feature>
<evidence type="ECO:0000256" key="7">
    <source>
        <dbReference type="ARBA" id="ARBA00023065"/>
    </source>
</evidence>
<evidence type="ECO:0000313" key="12">
    <source>
        <dbReference type="EMBL" id="KAK3101437.1"/>
    </source>
</evidence>
<evidence type="ECO:0000256" key="2">
    <source>
        <dbReference type="ARBA" id="ARBA00009749"/>
    </source>
</evidence>
<feature type="region of interest" description="Disordered" evidence="9">
    <location>
        <begin position="55"/>
        <end position="84"/>
    </location>
</feature>
<evidence type="ECO:0000256" key="8">
    <source>
        <dbReference type="ARBA" id="ARBA00023136"/>
    </source>
</evidence>
<dbReference type="Proteomes" id="UP001186944">
    <property type="component" value="Unassembled WGS sequence"/>
</dbReference>
<sequence length="382" mass="40675">MDEMSEEGYNLRKRMVPKSPPTSPSRSLNSPSFPDTKDDDDGFVHIRTDKAKVNNGKVSPASEITSISDEGEEETVFDGSGSATQPLIEPDKTVTIEMDKTRDESSLSIALQVFIPYIIAGFGTVGAGMVLDVVQHWVVFTDVSEIFILVPSLLGLKGNLEMTLASRLSTQANVGNMDKKGEMWKMIGGNLALVQCQAIVVGFLASLVAMIMGWIPQGKFNISHGLLLCASSMLTAAVASFILGSLMVLVIVLSRKMKINPDNVATPIAASLGDLTTLSLLAGVAMLLYKAIVTPIAASLGDLTTLSLLAGVAMLLYKATGKYNITLAGVAMLLYKAIGKCNITLAGVAMLLYKALGKYNITLAGVAMLLYKAIGKYNITLR</sequence>
<gene>
    <name evidence="12" type="ORF">FSP39_003587</name>
</gene>
<accession>A0AA88Y9Y5</accession>
<dbReference type="Gene3D" id="1.10.357.20">
    <property type="entry name" value="SLC41 divalent cation transporters, integral membrane domain"/>
    <property type="match status" value="1"/>
</dbReference>
<feature type="transmembrane region" description="Helical" evidence="10">
    <location>
        <begin position="295"/>
        <end position="317"/>
    </location>
</feature>
<protein>
    <recommendedName>
        <fullName evidence="11">SLC41A/MgtE integral membrane domain-containing protein</fullName>
    </recommendedName>
</protein>
<dbReference type="GO" id="GO:0008324">
    <property type="term" value="F:monoatomic cation transmembrane transporter activity"/>
    <property type="evidence" value="ECO:0007669"/>
    <property type="project" value="InterPro"/>
</dbReference>
<evidence type="ECO:0000313" key="13">
    <source>
        <dbReference type="Proteomes" id="UP001186944"/>
    </source>
</evidence>
<dbReference type="FunFam" id="1.10.357.20:FF:000001">
    <property type="entry name" value="Solute carrier family 41 member 2"/>
    <property type="match status" value="1"/>
</dbReference>
<organism evidence="12 13">
    <name type="scientific">Pinctada imbricata</name>
    <name type="common">Atlantic pearl-oyster</name>
    <name type="synonym">Pinctada martensii</name>
    <dbReference type="NCBI Taxonomy" id="66713"/>
    <lineage>
        <taxon>Eukaryota</taxon>
        <taxon>Metazoa</taxon>
        <taxon>Spiralia</taxon>
        <taxon>Lophotrochozoa</taxon>
        <taxon>Mollusca</taxon>
        <taxon>Bivalvia</taxon>
        <taxon>Autobranchia</taxon>
        <taxon>Pteriomorphia</taxon>
        <taxon>Pterioida</taxon>
        <taxon>Pterioidea</taxon>
        <taxon>Pteriidae</taxon>
        <taxon>Pinctada</taxon>
    </lineage>
</organism>
<feature type="region of interest" description="Disordered" evidence="9">
    <location>
        <begin position="1"/>
        <end position="43"/>
    </location>
</feature>
<dbReference type="PANTHER" id="PTHR16228:SF7">
    <property type="entry name" value="SLC41A_MGTE INTEGRAL MEMBRANE DOMAIN-CONTAINING PROTEIN"/>
    <property type="match status" value="1"/>
</dbReference>
<feature type="transmembrane region" description="Helical" evidence="10">
    <location>
        <begin position="359"/>
        <end position="379"/>
    </location>
</feature>
<dbReference type="GO" id="GO:0005886">
    <property type="term" value="C:plasma membrane"/>
    <property type="evidence" value="ECO:0007669"/>
    <property type="project" value="TreeGrafter"/>
</dbReference>
<evidence type="ECO:0000256" key="9">
    <source>
        <dbReference type="SAM" id="MobiDB-lite"/>
    </source>
</evidence>
<feature type="transmembrane region" description="Helical" evidence="10">
    <location>
        <begin position="329"/>
        <end position="353"/>
    </location>
</feature>
<dbReference type="EMBL" id="VSWD01000005">
    <property type="protein sequence ID" value="KAK3101437.1"/>
    <property type="molecule type" value="Genomic_DNA"/>
</dbReference>
<feature type="compositionally biased region" description="Polar residues" evidence="9">
    <location>
        <begin position="24"/>
        <end position="33"/>
    </location>
</feature>
<dbReference type="InterPro" id="IPR006667">
    <property type="entry name" value="SLC41_membr_dom"/>
</dbReference>
<dbReference type="AlphaFoldDB" id="A0AA88Y9Y5"/>
<evidence type="ECO:0000256" key="5">
    <source>
        <dbReference type="ARBA" id="ARBA00022842"/>
    </source>
</evidence>
<evidence type="ECO:0000259" key="11">
    <source>
        <dbReference type="Pfam" id="PF01769"/>
    </source>
</evidence>
<keyword evidence="4 10" id="KW-0812">Transmembrane</keyword>
<comment type="caution">
    <text evidence="12">The sequence shown here is derived from an EMBL/GenBank/DDBJ whole genome shotgun (WGS) entry which is preliminary data.</text>
</comment>
<evidence type="ECO:0000256" key="6">
    <source>
        <dbReference type="ARBA" id="ARBA00022989"/>
    </source>
</evidence>
<comment type="subcellular location">
    <subcellularLocation>
        <location evidence="1">Membrane</location>
        <topology evidence="1">Multi-pass membrane protein</topology>
    </subcellularLocation>
</comment>
<dbReference type="InterPro" id="IPR045349">
    <property type="entry name" value="SLC41A1-3"/>
</dbReference>
<reference evidence="12" key="1">
    <citation type="submission" date="2019-08" db="EMBL/GenBank/DDBJ databases">
        <title>The improved chromosome-level genome for the pearl oyster Pinctada fucata martensii using PacBio sequencing and Hi-C.</title>
        <authorList>
            <person name="Zheng Z."/>
        </authorList>
    </citation>
    <scope>NUCLEOTIDE SEQUENCE</scope>
    <source>
        <strain evidence="12">ZZ-2019</strain>
        <tissue evidence="12">Adductor muscle</tissue>
    </source>
</reference>
<evidence type="ECO:0000256" key="3">
    <source>
        <dbReference type="ARBA" id="ARBA00022448"/>
    </source>
</evidence>
<keyword evidence="6 10" id="KW-1133">Transmembrane helix</keyword>
<evidence type="ECO:0000256" key="4">
    <source>
        <dbReference type="ARBA" id="ARBA00022692"/>
    </source>
</evidence>
<evidence type="ECO:0000256" key="10">
    <source>
        <dbReference type="SAM" id="Phobius"/>
    </source>
</evidence>
<name>A0AA88Y9Y5_PINIB</name>
<keyword evidence="5" id="KW-0460">Magnesium</keyword>
<feature type="transmembrane region" description="Helical" evidence="10">
    <location>
        <begin position="107"/>
        <end position="131"/>
    </location>
</feature>
<dbReference type="SUPFAM" id="SSF161093">
    <property type="entry name" value="MgtE membrane domain-like"/>
    <property type="match status" value="1"/>
</dbReference>
<dbReference type="Pfam" id="PF01769">
    <property type="entry name" value="MgtE"/>
    <property type="match status" value="1"/>
</dbReference>
<keyword evidence="3" id="KW-0813">Transport</keyword>
<proteinExistence type="inferred from homology"/>
<evidence type="ECO:0000256" key="1">
    <source>
        <dbReference type="ARBA" id="ARBA00004141"/>
    </source>
</evidence>